<evidence type="ECO:0000313" key="2">
    <source>
        <dbReference type="EMBL" id="WRQ88397.1"/>
    </source>
</evidence>
<feature type="domain" description="Glycosyltransferase 2-like" evidence="1">
    <location>
        <begin position="9"/>
        <end position="129"/>
    </location>
</feature>
<dbReference type="EC" id="2.4.-.-" evidence="2"/>
<dbReference type="Proteomes" id="UP000738431">
    <property type="component" value="Chromosome"/>
</dbReference>
<evidence type="ECO:0000313" key="3">
    <source>
        <dbReference type="Proteomes" id="UP000738431"/>
    </source>
</evidence>
<keyword evidence="3" id="KW-1185">Reference proteome</keyword>
<dbReference type="Pfam" id="PF00535">
    <property type="entry name" value="Glycos_transf_2"/>
    <property type="match status" value="1"/>
</dbReference>
<dbReference type="CDD" id="cd06433">
    <property type="entry name" value="GT_2_WfgS_like"/>
    <property type="match status" value="1"/>
</dbReference>
<dbReference type="GO" id="GO:0016757">
    <property type="term" value="F:glycosyltransferase activity"/>
    <property type="evidence" value="ECO:0007669"/>
    <property type="project" value="UniProtKB-KW"/>
</dbReference>
<dbReference type="EMBL" id="CP139781">
    <property type="protein sequence ID" value="WRQ88397.1"/>
    <property type="molecule type" value="Genomic_DNA"/>
</dbReference>
<dbReference type="InterPro" id="IPR050834">
    <property type="entry name" value="Glycosyltransf_2"/>
</dbReference>
<dbReference type="PANTHER" id="PTHR43685:SF2">
    <property type="entry name" value="GLYCOSYLTRANSFERASE 2-LIKE DOMAIN-CONTAINING PROTEIN"/>
    <property type="match status" value="1"/>
</dbReference>
<keyword evidence="2" id="KW-0808">Transferase</keyword>
<dbReference type="PANTHER" id="PTHR43685">
    <property type="entry name" value="GLYCOSYLTRANSFERASE"/>
    <property type="match status" value="1"/>
</dbReference>
<sequence length="249" mass="27867">MPASAPLISIVVVCRDPGPDLPLCLDSVWSQDCESGTYELVVIDGASRDGTAAWLSRQASRLGHLLSEPDDGVYAAMNKGVAAARGAWILFLGADDRLADEHVLQHMATHLRSSEAGLVSAQARYSDGRLYASCLPLRPVQRNPLHHQCTFYRRSMLPTPTTFDPSLRIAADYDLNLRLLLSEQSVETVPTLISHCRSGGLSDAGHWITYREEITVRRRHFPFGQRLLWDIFSVLRFLRKKVHRLLRPV</sequence>
<dbReference type="InterPro" id="IPR029044">
    <property type="entry name" value="Nucleotide-diphossugar_trans"/>
</dbReference>
<dbReference type="SUPFAM" id="SSF53448">
    <property type="entry name" value="Nucleotide-diphospho-sugar transferases"/>
    <property type="match status" value="1"/>
</dbReference>
<keyword evidence="2" id="KW-0328">Glycosyltransferase</keyword>
<dbReference type="Gene3D" id="3.90.550.10">
    <property type="entry name" value="Spore Coat Polysaccharide Biosynthesis Protein SpsA, Chain A"/>
    <property type="match status" value="1"/>
</dbReference>
<dbReference type="InterPro" id="IPR001173">
    <property type="entry name" value="Glyco_trans_2-like"/>
</dbReference>
<gene>
    <name evidence="2" type="ORF">K1X11_003210</name>
</gene>
<accession>A0ABZ1CAH3</accession>
<organism evidence="2 3">
    <name type="scientific">Actomonas aquatica</name>
    <dbReference type="NCBI Taxonomy" id="2866162"/>
    <lineage>
        <taxon>Bacteria</taxon>
        <taxon>Pseudomonadati</taxon>
        <taxon>Verrucomicrobiota</taxon>
        <taxon>Opitutia</taxon>
        <taxon>Opitutales</taxon>
        <taxon>Opitutaceae</taxon>
        <taxon>Actomonas</taxon>
    </lineage>
</organism>
<protein>
    <submittedName>
        <fullName evidence="2">Glycosyltransferase family 2 protein</fullName>
        <ecNumber evidence="2">2.4.-.-</ecNumber>
    </submittedName>
</protein>
<evidence type="ECO:0000259" key="1">
    <source>
        <dbReference type="Pfam" id="PF00535"/>
    </source>
</evidence>
<name>A0ABZ1CAH3_9BACT</name>
<reference evidence="2 3" key="1">
    <citation type="submission" date="2023-12" db="EMBL/GenBank/DDBJ databases">
        <title>Description of an unclassified Opitutus bacterium of Verrucomicrobiota.</title>
        <authorList>
            <person name="Zhang D.-F."/>
        </authorList>
    </citation>
    <scope>NUCLEOTIDE SEQUENCE [LARGE SCALE GENOMIC DNA]</scope>
    <source>
        <strain evidence="2 3">WL0086</strain>
    </source>
</reference>
<proteinExistence type="predicted"/>
<dbReference type="RefSeq" id="WP_221032511.1">
    <property type="nucleotide sequence ID" value="NZ_CP139781.1"/>
</dbReference>